<dbReference type="InterPro" id="IPR000477">
    <property type="entry name" value="RT_dom"/>
</dbReference>
<dbReference type="Gramene" id="GBG80537">
    <property type="protein sequence ID" value="GBG80537"/>
    <property type="gene ID" value="CBR_g30998"/>
</dbReference>
<evidence type="ECO:0000313" key="4">
    <source>
        <dbReference type="Proteomes" id="UP000265515"/>
    </source>
</evidence>
<accession>A0A388LE43</accession>
<evidence type="ECO:0000313" key="3">
    <source>
        <dbReference type="EMBL" id="GBG80537.1"/>
    </source>
</evidence>
<sequence length="759" mass="86244">MALHGYRPCYWYHQIRWKPMSGEGPWITAILNYDGSDELRLRINVEGGKEEEMRTDGRLQEAITETKNRVERRCRRDGVTAKMQVTVSYHETETSMDTADWEQAHLERDSSGESEMSEAEDQGTDLRSWIRPGEIQKHHRAADPVEKGPEASSQRLTPRGRGTGEKQSKGKKRVDLSIFIVQTSFVDGTIHDLRPYLKKGKETHEHFDPVWISATEYLEQRERELDESGATLIRSFGPMLYTDYPRPPVPSLLTDGTSWLDVVGLAKRYISPAVIDVEALTEPTKYPYLRRGVFSVDGLPTLWEEFCSMVNYRVMYGLYEFVVMSFGLCNAPGTFQDAMNEIFHDYLDKFIVVYLNDILIFSRIVEEHAEHLKIVLGLLRQHQYKVNLDKCEFGRTKILYLGHEISADGLRPEDAKVASIRDWPRPQTVTEGDFIHPRVVKEARLPTTGSPTPISVTLGDDKTQSFFDQTVTDLPFFLTLEPTDRSPVFHRHHSSAHFDVMETGYDFILGTPWSCRFRSTEADWVTNTLVLKTKCGQTYRVPFIGTTATPRPDPPPPEPSVPTPSPSITVTSPWQFAHFIRQDDVTFFMVDVTDLLHYDPPCPDAELIPLEPDPPSISMAPISTSVPPPSVESTPPSRADVDAEKLARYTADLEPVVRDLIREYRDVFPSSFSYAGIPPMRDVEHSIQLVPDYRVHHQAPYRLSIPKATELKRQLEELLRLGFMKPSNSPWGAPTITVSTATRLRTTIPCLVPMSCSTA</sequence>
<dbReference type="CDD" id="cd01647">
    <property type="entry name" value="RT_LTR"/>
    <property type="match status" value="1"/>
</dbReference>
<dbReference type="Gene3D" id="2.40.70.10">
    <property type="entry name" value="Acid Proteases"/>
    <property type="match status" value="1"/>
</dbReference>
<dbReference type="SUPFAM" id="SSF56672">
    <property type="entry name" value="DNA/RNA polymerases"/>
    <property type="match status" value="2"/>
</dbReference>
<gene>
    <name evidence="3" type="ORF">CBR_g30998</name>
</gene>
<dbReference type="InterPro" id="IPR053134">
    <property type="entry name" value="RNA-dir_DNA_polymerase"/>
</dbReference>
<reference evidence="3 4" key="1">
    <citation type="journal article" date="2018" name="Cell">
        <title>The Chara Genome: Secondary Complexity and Implications for Plant Terrestrialization.</title>
        <authorList>
            <person name="Nishiyama T."/>
            <person name="Sakayama H."/>
            <person name="Vries J.D."/>
            <person name="Buschmann H."/>
            <person name="Saint-Marcoux D."/>
            <person name="Ullrich K.K."/>
            <person name="Haas F.B."/>
            <person name="Vanderstraeten L."/>
            <person name="Becker D."/>
            <person name="Lang D."/>
            <person name="Vosolsobe S."/>
            <person name="Rombauts S."/>
            <person name="Wilhelmsson P.K.I."/>
            <person name="Janitza P."/>
            <person name="Kern R."/>
            <person name="Heyl A."/>
            <person name="Rumpler F."/>
            <person name="Villalobos L.I.A.C."/>
            <person name="Clay J.M."/>
            <person name="Skokan R."/>
            <person name="Toyoda A."/>
            <person name="Suzuki Y."/>
            <person name="Kagoshima H."/>
            <person name="Schijlen E."/>
            <person name="Tajeshwar N."/>
            <person name="Catarino B."/>
            <person name="Hetherington A.J."/>
            <person name="Saltykova A."/>
            <person name="Bonnot C."/>
            <person name="Breuninger H."/>
            <person name="Symeonidi A."/>
            <person name="Radhakrishnan G.V."/>
            <person name="Van Nieuwerburgh F."/>
            <person name="Deforce D."/>
            <person name="Chang C."/>
            <person name="Karol K.G."/>
            <person name="Hedrich R."/>
            <person name="Ulvskov P."/>
            <person name="Glockner G."/>
            <person name="Delwiche C.F."/>
            <person name="Petrasek J."/>
            <person name="Van de Peer Y."/>
            <person name="Friml J."/>
            <person name="Beilby M."/>
            <person name="Dolan L."/>
            <person name="Kohara Y."/>
            <person name="Sugano S."/>
            <person name="Fujiyama A."/>
            <person name="Delaux P.-M."/>
            <person name="Quint M."/>
            <person name="TheiBen G."/>
            <person name="Hagemann M."/>
            <person name="Harholt J."/>
            <person name="Dunand C."/>
            <person name="Zachgo S."/>
            <person name="Langdale J."/>
            <person name="Maumus F."/>
            <person name="Straeten D.V.D."/>
            <person name="Gould S.B."/>
            <person name="Rensing S.A."/>
        </authorList>
    </citation>
    <scope>NUCLEOTIDE SEQUENCE [LARGE SCALE GENOMIC DNA]</scope>
    <source>
        <strain evidence="3 4">S276</strain>
    </source>
</reference>
<proteinExistence type="predicted"/>
<dbReference type="OrthoDB" id="6760683at2759"/>
<dbReference type="InterPro" id="IPR021109">
    <property type="entry name" value="Peptidase_aspartic_dom_sf"/>
</dbReference>
<dbReference type="InterPro" id="IPR043128">
    <property type="entry name" value="Rev_trsase/Diguanyl_cyclase"/>
</dbReference>
<dbReference type="Proteomes" id="UP000265515">
    <property type="component" value="Unassembled WGS sequence"/>
</dbReference>
<feature type="region of interest" description="Disordered" evidence="1">
    <location>
        <begin position="137"/>
        <end position="170"/>
    </location>
</feature>
<dbReference type="AlphaFoldDB" id="A0A388LE43"/>
<evidence type="ECO:0000259" key="2">
    <source>
        <dbReference type="Pfam" id="PF00078"/>
    </source>
</evidence>
<dbReference type="Pfam" id="PF00078">
    <property type="entry name" value="RVT_1"/>
    <property type="match status" value="1"/>
</dbReference>
<dbReference type="PANTHER" id="PTHR24559">
    <property type="entry name" value="TRANSPOSON TY3-I GAG-POL POLYPROTEIN"/>
    <property type="match status" value="1"/>
</dbReference>
<dbReference type="FunFam" id="3.30.70.270:FF:000003">
    <property type="entry name" value="Transposon Ty3-G Gag-Pol polyprotein"/>
    <property type="match status" value="1"/>
</dbReference>
<keyword evidence="4" id="KW-1185">Reference proteome</keyword>
<feature type="region of interest" description="Disordered" evidence="1">
    <location>
        <begin position="106"/>
        <end position="125"/>
    </location>
</feature>
<dbReference type="InterPro" id="IPR043502">
    <property type="entry name" value="DNA/RNA_pol_sf"/>
</dbReference>
<dbReference type="EMBL" id="BFEA01000349">
    <property type="protein sequence ID" value="GBG80537.1"/>
    <property type="molecule type" value="Genomic_DNA"/>
</dbReference>
<organism evidence="3 4">
    <name type="scientific">Chara braunii</name>
    <name type="common">Braun's stonewort</name>
    <dbReference type="NCBI Taxonomy" id="69332"/>
    <lineage>
        <taxon>Eukaryota</taxon>
        <taxon>Viridiplantae</taxon>
        <taxon>Streptophyta</taxon>
        <taxon>Charophyceae</taxon>
        <taxon>Charales</taxon>
        <taxon>Characeae</taxon>
        <taxon>Chara</taxon>
    </lineage>
</organism>
<dbReference type="PANTHER" id="PTHR24559:SF444">
    <property type="entry name" value="REVERSE TRANSCRIPTASE DOMAIN-CONTAINING PROTEIN"/>
    <property type="match status" value="1"/>
</dbReference>
<comment type="caution">
    <text evidence="3">The sequence shown here is derived from an EMBL/GenBank/DDBJ whole genome shotgun (WGS) entry which is preliminary data.</text>
</comment>
<feature type="domain" description="Reverse transcriptase" evidence="2">
    <location>
        <begin position="302"/>
        <end position="405"/>
    </location>
</feature>
<feature type="compositionally biased region" description="Pro residues" evidence="1">
    <location>
        <begin position="551"/>
        <end position="565"/>
    </location>
</feature>
<evidence type="ECO:0000256" key="1">
    <source>
        <dbReference type="SAM" id="MobiDB-lite"/>
    </source>
</evidence>
<feature type="region of interest" description="Disordered" evidence="1">
    <location>
        <begin position="545"/>
        <end position="567"/>
    </location>
</feature>
<dbReference type="Gene3D" id="3.10.10.10">
    <property type="entry name" value="HIV Type 1 Reverse Transcriptase, subunit A, domain 1"/>
    <property type="match status" value="1"/>
</dbReference>
<name>A0A388LE43_CHABU</name>
<dbReference type="Gene3D" id="3.30.70.270">
    <property type="match status" value="1"/>
</dbReference>
<protein>
    <recommendedName>
        <fullName evidence="2">Reverse transcriptase domain-containing protein</fullName>
    </recommendedName>
</protein>